<protein>
    <submittedName>
        <fullName evidence="1">Uncharacterized protein</fullName>
    </submittedName>
</protein>
<proteinExistence type="predicted"/>
<accession>A0ACC5Z8T2</accession>
<dbReference type="EMBL" id="CM040994">
    <property type="protein sequence ID" value="MCJ8744456.1"/>
    <property type="molecule type" value="Genomic_DNA"/>
</dbReference>
<organism evidence="1 2">
    <name type="scientific">Pangasius djambal</name>
    <dbReference type="NCBI Taxonomy" id="1691987"/>
    <lineage>
        <taxon>Eukaryota</taxon>
        <taxon>Metazoa</taxon>
        <taxon>Chordata</taxon>
        <taxon>Craniata</taxon>
        <taxon>Vertebrata</taxon>
        <taxon>Euteleostomi</taxon>
        <taxon>Actinopterygii</taxon>
        <taxon>Neopterygii</taxon>
        <taxon>Teleostei</taxon>
        <taxon>Ostariophysi</taxon>
        <taxon>Siluriformes</taxon>
        <taxon>Pangasiidae</taxon>
        <taxon>Pangasius</taxon>
    </lineage>
</organism>
<comment type="caution">
    <text evidence="1">The sequence shown here is derived from an EMBL/GenBank/DDBJ whole genome shotgun (WGS) entry which is preliminary data.</text>
</comment>
<sequence>MAEVVELHKLKLAELKQECALRGLEVKGNKGDLIARLQAYIDEHGRHPKKLLKSAFLNRLMRDCRKEQSALIFLRPQRARRPHVLQGLDCQQHQRPPKEPLLFQKQM</sequence>
<name>A0ACC5Z8T2_9TELE</name>
<evidence type="ECO:0000313" key="2">
    <source>
        <dbReference type="Proteomes" id="UP000830395"/>
    </source>
</evidence>
<evidence type="ECO:0000313" key="1">
    <source>
        <dbReference type="EMBL" id="MCJ8744456.1"/>
    </source>
</evidence>
<gene>
    <name evidence="1" type="ORF">PDJAM_G00118950</name>
</gene>
<reference evidence="1" key="1">
    <citation type="submission" date="2020-02" db="EMBL/GenBank/DDBJ databases">
        <title>Genome sequencing of the panga catfish, Pangasius djambal.</title>
        <authorList>
            <person name="Wen M."/>
            <person name="Zahm M."/>
            <person name="Roques C."/>
            <person name="Cabau C."/>
            <person name="Klopp C."/>
            <person name="Donnadieu C."/>
            <person name="Jouanno E."/>
            <person name="Avarre J.-C."/>
            <person name="Campet M."/>
            <person name="Ha T."/>
            <person name="Dugue R."/>
            <person name="Lampietro C."/>
            <person name="Louis A."/>
            <person name="Herpin A."/>
            <person name="Echchiki A."/>
            <person name="Berthelot C."/>
            <person name="Parey E."/>
            <person name="Roest-Crollius H."/>
            <person name="Braasch I."/>
            <person name="Postlethwait J.H."/>
            <person name="Bobe J."/>
            <person name="Montfort J."/>
            <person name="Bouchez O."/>
            <person name="Begum T."/>
            <person name="Schartl M."/>
            <person name="Gustiano R."/>
            <person name="Guiguen Y."/>
        </authorList>
    </citation>
    <scope>NUCLEOTIDE SEQUENCE</scope>
    <source>
        <strain evidence="1">Pdj_M5554</strain>
    </source>
</reference>
<keyword evidence="2" id="KW-1185">Reference proteome</keyword>
<dbReference type="Proteomes" id="UP000830395">
    <property type="component" value="Chromosome 20"/>
</dbReference>